<evidence type="ECO:0000256" key="8">
    <source>
        <dbReference type="PROSITE-ProRule" id="PRU00175"/>
    </source>
</evidence>
<dbReference type="AlphaFoldDB" id="A0AAD3SLW9"/>
<evidence type="ECO:0000256" key="7">
    <source>
        <dbReference type="ARBA" id="ARBA00022833"/>
    </source>
</evidence>
<keyword evidence="6" id="KW-0833">Ubl conjugation pathway</keyword>
<evidence type="ECO:0000256" key="1">
    <source>
        <dbReference type="ARBA" id="ARBA00000900"/>
    </source>
</evidence>
<dbReference type="PANTHER" id="PTHR15710">
    <property type="entry name" value="E3 UBIQUITIN-PROTEIN LIGASE PRAJA"/>
    <property type="match status" value="1"/>
</dbReference>
<dbReference type="GO" id="GO:0008270">
    <property type="term" value="F:zinc ion binding"/>
    <property type="evidence" value="ECO:0007669"/>
    <property type="project" value="UniProtKB-KW"/>
</dbReference>
<evidence type="ECO:0000259" key="10">
    <source>
        <dbReference type="PROSITE" id="PS50089"/>
    </source>
</evidence>
<evidence type="ECO:0000256" key="5">
    <source>
        <dbReference type="ARBA" id="ARBA00022771"/>
    </source>
</evidence>
<keyword evidence="3" id="KW-0808">Transferase</keyword>
<dbReference type="GO" id="GO:0005737">
    <property type="term" value="C:cytoplasm"/>
    <property type="evidence" value="ECO:0007669"/>
    <property type="project" value="TreeGrafter"/>
</dbReference>
<dbReference type="GO" id="GO:0061630">
    <property type="term" value="F:ubiquitin protein ligase activity"/>
    <property type="evidence" value="ECO:0007669"/>
    <property type="project" value="UniProtKB-EC"/>
</dbReference>
<keyword evidence="4" id="KW-0479">Metal-binding</keyword>
<dbReference type="InterPro" id="IPR039525">
    <property type="entry name" value="RNF126-like_zinc-ribbon"/>
</dbReference>
<dbReference type="SUPFAM" id="SSF57850">
    <property type="entry name" value="RING/U-box"/>
    <property type="match status" value="1"/>
</dbReference>
<evidence type="ECO:0000256" key="4">
    <source>
        <dbReference type="ARBA" id="ARBA00022723"/>
    </source>
</evidence>
<feature type="compositionally biased region" description="Low complexity" evidence="9">
    <location>
        <begin position="375"/>
        <end position="393"/>
    </location>
</feature>
<keyword evidence="12" id="KW-1185">Reference proteome</keyword>
<dbReference type="CDD" id="cd16454">
    <property type="entry name" value="RING-H2_PA-TM-RING"/>
    <property type="match status" value="1"/>
</dbReference>
<evidence type="ECO:0000313" key="11">
    <source>
        <dbReference type="EMBL" id="GMH13673.1"/>
    </source>
</evidence>
<sequence>MRSTFSIPNNQTAYKPLSLSLSLSLGSVCGLPGQKRAHYLSNMAETPSSPAETPTRGSSAAFSDQLQYWCYQCEKRVSIETLTDQSDVICHECKLGFVELIPAASSPLVIPTRSSDQADDSSFGNQFQQVIRLLSQMAHAVDVPPAPQNPVDPPSDDDFLHIELDGWDNDNEDVEDASSAEIRNEAGEDRSDNENEHRRTNEEREDDLRRRRRHLLRLRLRDFASRAHSEWRNRILDWADILMGLEDNSMRFRLEMPETDRHIGNPGDYVDAADYEALLQNLVETEERRGAPPASKSAVSALRTVEIKLEEGDYVCSVCKDAVKVGELATELPCGHGYHGDCIVPWLGTRNSCPVCRFELPTDDPEYEEERKMRSATSSAGASLGSAGGNSLS</sequence>
<reference evidence="11" key="1">
    <citation type="submission" date="2023-05" db="EMBL/GenBank/DDBJ databases">
        <title>Nepenthes gracilis genome sequencing.</title>
        <authorList>
            <person name="Fukushima K."/>
        </authorList>
    </citation>
    <scope>NUCLEOTIDE SEQUENCE</scope>
    <source>
        <strain evidence="11">SING2019-196</strain>
    </source>
</reference>
<dbReference type="InterPro" id="IPR001841">
    <property type="entry name" value="Znf_RING"/>
</dbReference>
<name>A0AAD3SLW9_NEPGR</name>
<protein>
    <recommendedName>
        <fullName evidence="2">RING-type E3 ubiquitin transferase</fullName>
        <ecNumber evidence="2">2.3.2.27</ecNumber>
    </recommendedName>
</protein>
<feature type="compositionally biased region" description="Acidic residues" evidence="9">
    <location>
        <begin position="165"/>
        <end position="178"/>
    </location>
</feature>
<dbReference type="EC" id="2.3.2.27" evidence="2"/>
<accession>A0AAD3SLW9</accession>
<evidence type="ECO:0000313" key="12">
    <source>
        <dbReference type="Proteomes" id="UP001279734"/>
    </source>
</evidence>
<comment type="catalytic activity">
    <reaction evidence="1">
        <text>S-ubiquitinyl-[E2 ubiquitin-conjugating enzyme]-L-cysteine + [acceptor protein]-L-lysine = [E2 ubiquitin-conjugating enzyme]-L-cysteine + N(6)-ubiquitinyl-[acceptor protein]-L-lysine.</text>
        <dbReference type="EC" id="2.3.2.27"/>
    </reaction>
</comment>
<dbReference type="FunFam" id="3.30.40.10:FF:000022">
    <property type="entry name" value="E3 ubiquitin-protein ligase RING1-like"/>
    <property type="match status" value="1"/>
</dbReference>
<keyword evidence="7" id="KW-0862">Zinc</keyword>
<organism evidence="11 12">
    <name type="scientific">Nepenthes gracilis</name>
    <name type="common">Slender pitcher plant</name>
    <dbReference type="NCBI Taxonomy" id="150966"/>
    <lineage>
        <taxon>Eukaryota</taxon>
        <taxon>Viridiplantae</taxon>
        <taxon>Streptophyta</taxon>
        <taxon>Embryophyta</taxon>
        <taxon>Tracheophyta</taxon>
        <taxon>Spermatophyta</taxon>
        <taxon>Magnoliopsida</taxon>
        <taxon>eudicotyledons</taxon>
        <taxon>Gunneridae</taxon>
        <taxon>Pentapetalae</taxon>
        <taxon>Caryophyllales</taxon>
        <taxon>Nepenthaceae</taxon>
        <taxon>Nepenthes</taxon>
    </lineage>
</organism>
<evidence type="ECO:0000256" key="2">
    <source>
        <dbReference type="ARBA" id="ARBA00012483"/>
    </source>
</evidence>
<evidence type="ECO:0000256" key="3">
    <source>
        <dbReference type="ARBA" id="ARBA00022679"/>
    </source>
</evidence>
<evidence type="ECO:0000256" key="6">
    <source>
        <dbReference type="ARBA" id="ARBA00022786"/>
    </source>
</evidence>
<proteinExistence type="predicted"/>
<feature type="region of interest" description="Disordered" evidence="9">
    <location>
        <begin position="142"/>
        <end position="207"/>
    </location>
</feature>
<feature type="region of interest" description="Disordered" evidence="9">
    <location>
        <begin position="364"/>
        <end position="393"/>
    </location>
</feature>
<dbReference type="SMART" id="SM00184">
    <property type="entry name" value="RING"/>
    <property type="match status" value="1"/>
</dbReference>
<dbReference type="PANTHER" id="PTHR15710:SF108">
    <property type="entry name" value="OS03G0286100 PROTEIN"/>
    <property type="match status" value="1"/>
</dbReference>
<dbReference type="Gene3D" id="3.30.40.10">
    <property type="entry name" value="Zinc/RING finger domain, C3HC4 (zinc finger)"/>
    <property type="match status" value="1"/>
</dbReference>
<keyword evidence="5 8" id="KW-0863">Zinc-finger</keyword>
<gene>
    <name evidence="11" type="ORF">Nepgr_015514</name>
</gene>
<feature type="compositionally biased region" description="Basic and acidic residues" evidence="9">
    <location>
        <begin position="182"/>
        <end position="207"/>
    </location>
</feature>
<comment type="caution">
    <text evidence="11">The sequence shown here is derived from an EMBL/GenBank/DDBJ whole genome shotgun (WGS) entry which is preliminary data.</text>
</comment>
<feature type="domain" description="RING-type" evidence="10">
    <location>
        <begin position="316"/>
        <end position="357"/>
    </location>
</feature>
<dbReference type="PROSITE" id="PS50089">
    <property type="entry name" value="ZF_RING_2"/>
    <property type="match status" value="1"/>
</dbReference>
<dbReference type="Pfam" id="PF13639">
    <property type="entry name" value="zf-RING_2"/>
    <property type="match status" value="1"/>
</dbReference>
<feature type="compositionally biased region" description="Pro residues" evidence="9">
    <location>
        <begin position="144"/>
        <end position="153"/>
    </location>
</feature>
<dbReference type="GO" id="GO:0016567">
    <property type="term" value="P:protein ubiquitination"/>
    <property type="evidence" value="ECO:0007669"/>
    <property type="project" value="TreeGrafter"/>
</dbReference>
<dbReference type="Pfam" id="PF14369">
    <property type="entry name" value="Zn_ribbon_19"/>
    <property type="match status" value="1"/>
</dbReference>
<dbReference type="InterPro" id="IPR013083">
    <property type="entry name" value="Znf_RING/FYVE/PHD"/>
</dbReference>
<dbReference type="EMBL" id="BSYO01000013">
    <property type="protein sequence ID" value="GMH13673.1"/>
    <property type="molecule type" value="Genomic_DNA"/>
</dbReference>
<dbReference type="Proteomes" id="UP001279734">
    <property type="component" value="Unassembled WGS sequence"/>
</dbReference>
<evidence type="ECO:0000256" key="9">
    <source>
        <dbReference type="SAM" id="MobiDB-lite"/>
    </source>
</evidence>